<keyword evidence="2" id="KW-1185">Reference proteome</keyword>
<sequence>AVQSPPWPPPLNRCNPKHLTAAPASSDLVCMLM</sequence>
<evidence type="ECO:0000313" key="1">
    <source>
        <dbReference type="EMBL" id="MCI25917.1"/>
    </source>
</evidence>
<feature type="non-terminal residue" evidence="1">
    <location>
        <position position="1"/>
    </location>
</feature>
<dbReference type="EMBL" id="LXQA010150197">
    <property type="protein sequence ID" value="MCI25917.1"/>
    <property type="molecule type" value="Genomic_DNA"/>
</dbReference>
<dbReference type="AlphaFoldDB" id="A0A392QPL7"/>
<organism evidence="1 2">
    <name type="scientific">Trifolium medium</name>
    <dbReference type="NCBI Taxonomy" id="97028"/>
    <lineage>
        <taxon>Eukaryota</taxon>
        <taxon>Viridiplantae</taxon>
        <taxon>Streptophyta</taxon>
        <taxon>Embryophyta</taxon>
        <taxon>Tracheophyta</taxon>
        <taxon>Spermatophyta</taxon>
        <taxon>Magnoliopsida</taxon>
        <taxon>eudicotyledons</taxon>
        <taxon>Gunneridae</taxon>
        <taxon>Pentapetalae</taxon>
        <taxon>rosids</taxon>
        <taxon>fabids</taxon>
        <taxon>Fabales</taxon>
        <taxon>Fabaceae</taxon>
        <taxon>Papilionoideae</taxon>
        <taxon>50 kb inversion clade</taxon>
        <taxon>NPAAA clade</taxon>
        <taxon>Hologalegina</taxon>
        <taxon>IRL clade</taxon>
        <taxon>Trifolieae</taxon>
        <taxon>Trifolium</taxon>
    </lineage>
</organism>
<accession>A0A392QPL7</accession>
<evidence type="ECO:0000313" key="2">
    <source>
        <dbReference type="Proteomes" id="UP000265520"/>
    </source>
</evidence>
<comment type="caution">
    <text evidence="1">The sequence shown here is derived from an EMBL/GenBank/DDBJ whole genome shotgun (WGS) entry which is preliminary data.</text>
</comment>
<protein>
    <submittedName>
        <fullName evidence="1">Uncharacterized protein</fullName>
    </submittedName>
</protein>
<reference evidence="1 2" key="1">
    <citation type="journal article" date="2018" name="Front. Plant Sci.">
        <title>Red Clover (Trifolium pratense) and Zigzag Clover (T. medium) - A Picture of Genomic Similarities and Differences.</title>
        <authorList>
            <person name="Dluhosova J."/>
            <person name="Istvanek J."/>
            <person name="Nedelnik J."/>
            <person name="Repkova J."/>
        </authorList>
    </citation>
    <scope>NUCLEOTIDE SEQUENCE [LARGE SCALE GENOMIC DNA]</scope>
    <source>
        <strain evidence="2">cv. 10/8</strain>
        <tissue evidence="1">Leaf</tissue>
    </source>
</reference>
<proteinExistence type="predicted"/>
<dbReference type="Proteomes" id="UP000265520">
    <property type="component" value="Unassembled WGS sequence"/>
</dbReference>
<name>A0A392QPL7_9FABA</name>